<dbReference type="InterPro" id="IPR006075">
    <property type="entry name" value="Asn/Gln-tRNA_Trfase_suB/E_cat"/>
</dbReference>
<dbReference type="EC" id="6.3.5.-" evidence="5"/>
<dbReference type="GO" id="GO:0070681">
    <property type="term" value="P:glutaminyl-tRNAGln biosynthesis via transamidation"/>
    <property type="evidence" value="ECO:0007669"/>
    <property type="project" value="UniProtKB-UniRule"/>
</dbReference>
<dbReference type="PANTHER" id="PTHR11659:SF0">
    <property type="entry name" value="GLUTAMYL-TRNA(GLN) AMIDOTRANSFERASE SUBUNIT B, MITOCHONDRIAL"/>
    <property type="match status" value="1"/>
</dbReference>
<keyword evidence="4 5" id="KW-0648">Protein biosynthesis</keyword>
<organism evidence="8 9">
    <name type="scientific">Romanomermis culicivorax</name>
    <name type="common">Nematode worm</name>
    <dbReference type="NCBI Taxonomy" id="13658"/>
    <lineage>
        <taxon>Eukaryota</taxon>
        <taxon>Metazoa</taxon>
        <taxon>Ecdysozoa</taxon>
        <taxon>Nematoda</taxon>
        <taxon>Enoplea</taxon>
        <taxon>Dorylaimia</taxon>
        <taxon>Mermithida</taxon>
        <taxon>Mermithoidea</taxon>
        <taxon>Mermithidae</taxon>
        <taxon>Romanomermis</taxon>
    </lineage>
</organism>
<evidence type="ECO:0000256" key="2">
    <source>
        <dbReference type="ARBA" id="ARBA00022741"/>
    </source>
</evidence>
<dbReference type="HAMAP" id="MF_00121">
    <property type="entry name" value="GatB"/>
    <property type="match status" value="1"/>
</dbReference>
<dbReference type="InterPro" id="IPR017959">
    <property type="entry name" value="Asn/Gln-tRNA_amidoTrfase_suB/E"/>
</dbReference>
<dbReference type="GO" id="GO:0050567">
    <property type="term" value="F:glutaminyl-tRNA synthase (glutamine-hydrolyzing) activity"/>
    <property type="evidence" value="ECO:0007669"/>
    <property type="project" value="UniProtKB-UniRule"/>
</dbReference>
<dbReference type="Pfam" id="PF02934">
    <property type="entry name" value="GatB_N"/>
    <property type="match status" value="1"/>
</dbReference>
<comment type="subcellular location">
    <subcellularLocation>
        <location evidence="5">Mitochondrion</location>
    </subcellularLocation>
</comment>
<feature type="domain" description="Asn/Gln amidotransferase" evidence="6">
    <location>
        <begin position="375"/>
        <end position="462"/>
    </location>
</feature>
<proteinExistence type="inferred from homology"/>
<evidence type="ECO:0000259" key="6">
    <source>
        <dbReference type="Pfam" id="PF02637"/>
    </source>
</evidence>
<dbReference type="WBParaSite" id="nRc.2.0.1.t16527-RA">
    <property type="protein sequence ID" value="nRc.2.0.1.t16527-RA"/>
    <property type="gene ID" value="nRc.2.0.1.g16527"/>
</dbReference>
<evidence type="ECO:0000313" key="8">
    <source>
        <dbReference type="Proteomes" id="UP000887565"/>
    </source>
</evidence>
<sequence>MSEPVIGLEVHAQILCNTKLFSCADSDFFKPLNSTVSFFDCALPGTLPVLNRRCVESAVKTALALNCEINYVSRFDRKHYFYADMPAGYQITQQMHPIASDGFIEFYVYDKKDCRIPYLKKTKIHRIQLEQDSGKSFHELKNNRTLIDLNRAGCALMEIVLEPNLSSGLEAACLVSELMSILEDIQTCGCQMNRGQLRVDANVSIKQSEKFLGIKTEIKNLNSVKFVKKAIEYELGRHIECLRSGIPIVNQTMTYDYKTGETSPMRDKEVRQDYRYMPEPNLPPLRLYEKEIKDMKDPYVCLEKLRADMPLLRRTKRNEWICKRKIPMTTVLALEKVPDKLRFLDLCFHSSPTVDSEYLANQIMRAPMDFGQKNRMLPQNFSHFCDLLKNNLITSATFEQLLSSYNFADGQTLPDQDEQKKAWYIINDKDRLDALCDQILSSEAKAISDYKNGVTKTMKRFVRLAQVSLNGRGCSIQLEDIFGRKLQEK</sequence>
<dbReference type="PANTHER" id="PTHR11659">
    <property type="entry name" value="GLUTAMYL-TRNA GLN AMIDOTRANSFERASE SUBUNIT B MITOCHONDRIAL AND PROKARYOTIC PET112-RELATED"/>
    <property type="match status" value="1"/>
</dbReference>
<evidence type="ECO:0000313" key="9">
    <source>
        <dbReference type="WBParaSite" id="nRc.2.0.1.t16527-RA"/>
    </source>
</evidence>
<dbReference type="InterPro" id="IPR018027">
    <property type="entry name" value="Asn/Gln_amidotransferase"/>
</dbReference>
<accession>A0A915IR86</accession>
<protein>
    <recommendedName>
        <fullName evidence="5">Glutamyl-tRNA(Gln) amidotransferase subunit B, mitochondrial</fullName>
        <shortName evidence="5">Glu-AdT subunit B</shortName>
        <ecNumber evidence="5">6.3.5.-</ecNumber>
    </recommendedName>
</protein>
<dbReference type="Pfam" id="PF02637">
    <property type="entry name" value="GatB_Yqey"/>
    <property type="match status" value="1"/>
</dbReference>
<dbReference type="Proteomes" id="UP000887565">
    <property type="component" value="Unplaced"/>
</dbReference>
<feature type="domain" description="Aspartyl/Glutamyl-tRNA(Gln) amidotransferase subunit B/E catalytic" evidence="7">
    <location>
        <begin position="5"/>
        <end position="292"/>
    </location>
</feature>
<comment type="catalytic activity">
    <reaction evidence="5">
        <text>L-glutamyl-tRNA(Gln) + L-glutamine + ATP + H2O = L-glutaminyl-tRNA(Gln) + L-glutamate + ADP + phosphate + H(+)</text>
        <dbReference type="Rhea" id="RHEA:17521"/>
        <dbReference type="Rhea" id="RHEA-COMP:9681"/>
        <dbReference type="Rhea" id="RHEA-COMP:9684"/>
        <dbReference type="ChEBI" id="CHEBI:15377"/>
        <dbReference type="ChEBI" id="CHEBI:15378"/>
        <dbReference type="ChEBI" id="CHEBI:29985"/>
        <dbReference type="ChEBI" id="CHEBI:30616"/>
        <dbReference type="ChEBI" id="CHEBI:43474"/>
        <dbReference type="ChEBI" id="CHEBI:58359"/>
        <dbReference type="ChEBI" id="CHEBI:78520"/>
        <dbReference type="ChEBI" id="CHEBI:78521"/>
        <dbReference type="ChEBI" id="CHEBI:456216"/>
    </reaction>
</comment>
<evidence type="ECO:0000256" key="1">
    <source>
        <dbReference type="ARBA" id="ARBA00022598"/>
    </source>
</evidence>
<dbReference type="AlphaFoldDB" id="A0A915IR86"/>
<dbReference type="InterPro" id="IPR023168">
    <property type="entry name" value="GatB_Yqey_C_2"/>
</dbReference>
<dbReference type="GO" id="GO:0005739">
    <property type="term" value="C:mitochondrion"/>
    <property type="evidence" value="ECO:0007669"/>
    <property type="project" value="UniProtKB-SubCell"/>
</dbReference>
<keyword evidence="2 5" id="KW-0547">Nucleotide-binding</keyword>
<dbReference type="Gene3D" id="1.10.10.410">
    <property type="match status" value="1"/>
</dbReference>
<comment type="subunit">
    <text evidence="5">Subunit of the heterotrimeric GatCAB amidotransferase (AdT) complex, composed of A, B and C subunits.</text>
</comment>
<evidence type="ECO:0000256" key="4">
    <source>
        <dbReference type="ARBA" id="ARBA00022917"/>
    </source>
</evidence>
<dbReference type="SUPFAM" id="SSF55931">
    <property type="entry name" value="Glutamine synthetase/guanido kinase"/>
    <property type="match status" value="1"/>
</dbReference>
<evidence type="ECO:0000259" key="7">
    <source>
        <dbReference type="Pfam" id="PF02934"/>
    </source>
</evidence>
<dbReference type="GO" id="GO:0030956">
    <property type="term" value="C:glutamyl-tRNA(Gln) amidotransferase complex"/>
    <property type="evidence" value="ECO:0007669"/>
    <property type="project" value="UniProtKB-UniRule"/>
</dbReference>
<dbReference type="GO" id="GO:0032543">
    <property type="term" value="P:mitochondrial translation"/>
    <property type="evidence" value="ECO:0007669"/>
    <property type="project" value="UniProtKB-UniRule"/>
</dbReference>
<dbReference type="PROSITE" id="PS01234">
    <property type="entry name" value="GATB"/>
    <property type="match status" value="1"/>
</dbReference>
<keyword evidence="3 5" id="KW-0067">ATP-binding</keyword>
<evidence type="ECO:0000256" key="3">
    <source>
        <dbReference type="ARBA" id="ARBA00022840"/>
    </source>
</evidence>
<reference evidence="9" key="1">
    <citation type="submission" date="2022-11" db="UniProtKB">
        <authorList>
            <consortium name="WormBaseParasite"/>
        </authorList>
    </citation>
    <scope>IDENTIFICATION</scope>
</reference>
<dbReference type="InterPro" id="IPR004413">
    <property type="entry name" value="GatB"/>
</dbReference>
<comment type="function">
    <text evidence="5">Allows the formation of correctly charged Gln-tRNA(Gln) through the transamidation of misacylated Glu-tRNA(Gln) in the mitochondria. The reaction takes place in the presence of glutamine and ATP through an activated gamma-phospho-Glu-tRNA(Gln).</text>
</comment>
<comment type="similarity">
    <text evidence="5">Belongs to the GatB/GatE family. GatB subfamily.</text>
</comment>
<dbReference type="InterPro" id="IPR017958">
    <property type="entry name" value="Gln-tRNA_amidoTrfase_suB_CS"/>
</dbReference>
<keyword evidence="8" id="KW-1185">Reference proteome</keyword>
<keyword evidence="5" id="KW-0496">Mitochondrion</keyword>
<dbReference type="NCBIfam" id="TIGR00133">
    <property type="entry name" value="gatB"/>
    <property type="match status" value="1"/>
</dbReference>
<dbReference type="GO" id="GO:0005524">
    <property type="term" value="F:ATP binding"/>
    <property type="evidence" value="ECO:0007669"/>
    <property type="project" value="UniProtKB-KW"/>
</dbReference>
<dbReference type="NCBIfam" id="NF004012">
    <property type="entry name" value="PRK05477.1-2"/>
    <property type="match status" value="1"/>
</dbReference>
<keyword evidence="1 5" id="KW-0436">Ligase</keyword>
<dbReference type="InterPro" id="IPR014746">
    <property type="entry name" value="Gln_synth/guanido_kin_cat_dom"/>
</dbReference>
<name>A0A915IR86_ROMCU</name>
<evidence type="ECO:0000256" key="5">
    <source>
        <dbReference type="HAMAP-Rule" id="MF_03147"/>
    </source>
</evidence>